<reference evidence="15" key="1">
    <citation type="submission" date="2016-07" db="EMBL/GenBank/DDBJ databases">
        <authorList>
            <person name="Florea S."/>
            <person name="Webb J.S."/>
            <person name="Jaromczyk J."/>
            <person name="Schardl C.L."/>
        </authorList>
    </citation>
    <scope>NUCLEOTIDE SEQUENCE [LARGE SCALE GENOMIC DNA]</scope>
    <source>
        <strain evidence="15">Z6</strain>
    </source>
</reference>
<dbReference type="InterPro" id="IPR044068">
    <property type="entry name" value="CB"/>
</dbReference>
<evidence type="ECO:0000313" key="15">
    <source>
        <dbReference type="Proteomes" id="UP000093514"/>
    </source>
</evidence>
<dbReference type="InterPro" id="IPR013762">
    <property type="entry name" value="Integrase-like_cat_sf"/>
</dbReference>
<keyword evidence="6" id="KW-0159">Chromosome partition</keyword>
<keyword evidence="15" id="KW-1185">Reference proteome</keyword>
<dbReference type="InterPro" id="IPR004107">
    <property type="entry name" value="Integrase_SAM-like_N"/>
</dbReference>
<dbReference type="Proteomes" id="UP000093514">
    <property type="component" value="Unassembled WGS sequence"/>
</dbReference>
<dbReference type="GO" id="GO:0007059">
    <property type="term" value="P:chromosome segregation"/>
    <property type="evidence" value="ECO:0007669"/>
    <property type="project" value="UniProtKB-KW"/>
</dbReference>
<dbReference type="InterPro" id="IPR011010">
    <property type="entry name" value="DNA_brk_join_enz"/>
</dbReference>
<reference evidence="14 15" key="2">
    <citation type="submission" date="2016-08" db="EMBL/GenBank/DDBJ databases">
        <title>Orenia metallireducens sp. nov. strain Z6, a Novel Metal-reducing Firmicute from the Deep Subsurface.</title>
        <authorList>
            <person name="Maxim B.I."/>
            <person name="Kenneth K."/>
            <person name="Flynn T.M."/>
            <person name="Oloughlin E.J."/>
            <person name="Locke R.A."/>
            <person name="Weber J.R."/>
            <person name="Egan S.M."/>
            <person name="Mackie R.I."/>
            <person name="Cann I.K."/>
        </authorList>
    </citation>
    <scope>NUCLEOTIDE SEQUENCE [LARGE SCALE GENOMIC DNA]</scope>
    <source>
        <strain evidence="14 15">Z6</strain>
    </source>
</reference>
<proteinExistence type="inferred from homology"/>
<comment type="subcellular location">
    <subcellularLocation>
        <location evidence="2">Cytoplasm</location>
    </subcellularLocation>
</comment>
<dbReference type="EMBL" id="LWDV01000009">
    <property type="protein sequence ID" value="OCL26407.1"/>
    <property type="molecule type" value="Genomic_DNA"/>
</dbReference>
<evidence type="ECO:0000256" key="7">
    <source>
        <dbReference type="ARBA" id="ARBA00022908"/>
    </source>
</evidence>
<keyword evidence="9" id="KW-0233">DNA recombination</keyword>
<keyword evidence="8 11" id="KW-0238">DNA-binding</keyword>
<evidence type="ECO:0000259" key="12">
    <source>
        <dbReference type="PROSITE" id="PS51898"/>
    </source>
</evidence>
<dbReference type="InterPro" id="IPR050090">
    <property type="entry name" value="Tyrosine_recombinase_XerCD"/>
</dbReference>
<keyword evidence="4" id="KW-0963">Cytoplasm</keyword>
<organism evidence="14 15">
    <name type="scientific">Orenia metallireducens</name>
    <dbReference type="NCBI Taxonomy" id="1413210"/>
    <lineage>
        <taxon>Bacteria</taxon>
        <taxon>Bacillati</taxon>
        <taxon>Bacillota</taxon>
        <taxon>Clostridia</taxon>
        <taxon>Halanaerobiales</taxon>
        <taxon>Halobacteroidaceae</taxon>
        <taxon>Orenia</taxon>
    </lineage>
</organism>
<feature type="domain" description="Core-binding (CB)" evidence="13">
    <location>
        <begin position="5"/>
        <end position="97"/>
    </location>
</feature>
<comment type="caution">
    <text evidence="14">The sequence shown here is derived from an EMBL/GenBank/DDBJ whole genome shotgun (WGS) entry which is preliminary data.</text>
</comment>
<comment type="function">
    <text evidence="1">Site-specific tyrosine recombinase, which acts by catalyzing the cutting and rejoining of the recombining DNA molecules.</text>
</comment>
<dbReference type="Pfam" id="PF02899">
    <property type="entry name" value="Phage_int_SAM_1"/>
    <property type="match status" value="1"/>
</dbReference>
<dbReference type="Gene3D" id="1.10.443.10">
    <property type="entry name" value="Intergrase catalytic core"/>
    <property type="match status" value="1"/>
</dbReference>
<dbReference type="Pfam" id="PF00589">
    <property type="entry name" value="Phage_integrase"/>
    <property type="match status" value="1"/>
</dbReference>
<dbReference type="Gene3D" id="1.10.150.130">
    <property type="match status" value="1"/>
</dbReference>
<dbReference type="GO" id="GO:0003677">
    <property type="term" value="F:DNA binding"/>
    <property type="evidence" value="ECO:0007669"/>
    <property type="project" value="UniProtKB-UniRule"/>
</dbReference>
<dbReference type="AlphaFoldDB" id="A0A1C0A842"/>
<accession>A0A1C0A842</accession>
<evidence type="ECO:0000256" key="3">
    <source>
        <dbReference type="ARBA" id="ARBA00008857"/>
    </source>
</evidence>
<keyword evidence="10" id="KW-0131">Cell cycle</keyword>
<protein>
    <submittedName>
        <fullName evidence="14">Integrase</fullName>
    </submittedName>
</protein>
<dbReference type="GO" id="GO:0005737">
    <property type="term" value="C:cytoplasm"/>
    <property type="evidence" value="ECO:0007669"/>
    <property type="project" value="UniProtKB-SubCell"/>
</dbReference>
<dbReference type="InterPro" id="IPR010998">
    <property type="entry name" value="Integrase_recombinase_N"/>
</dbReference>
<keyword evidence="5" id="KW-0132">Cell division</keyword>
<evidence type="ECO:0000256" key="9">
    <source>
        <dbReference type="ARBA" id="ARBA00023172"/>
    </source>
</evidence>
<dbReference type="PROSITE" id="PS51900">
    <property type="entry name" value="CB"/>
    <property type="match status" value="1"/>
</dbReference>
<dbReference type="PANTHER" id="PTHR30349:SF77">
    <property type="entry name" value="TYROSINE RECOMBINASE XERC"/>
    <property type="match status" value="1"/>
</dbReference>
<dbReference type="GO" id="GO:0006310">
    <property type="term" value="P:DNA recombination"/>
    <property type="evidence" value="ECO:0007669"/>
    <property type="project" value="UniProtKB-KW"/>
</dbReference>
<dbReference type="SUPFAM" id="SSF56349">
    <property type="entry name" value="DNA breaking-rejoining enzymes"/>
    <property type="match status" value="1"/>
</dbReference>
<name>A0A1C0A842_9FIRM</name>
<evidence type="ECO:0000256" key="1">
    <source>
        <dbReference type="ARBA" id="ARBA00003283"/>
    </source>
</evidence>
<dbReference type="RefSeq" id="WP_068718207.1">
    <property type="nucleotide sequence ID" value="NZ_LWDV01000009.1"/>
</dbReference>
<evidence type="ECO:0000259" key="13">
    <source>
        <dbReference type="PROSITE" id="PS51900"/>
    </source>
</evidence>
<evidence type="ECO:0000256" key="6">
    <source>
        <dbReference type="ARBA" id="ARBA00022829"/>
    </source>
</evidence>
<evidence type="ECO:0000256" key="4">
    <source>
        <dbReference type="ARBA" id="ARBA00022490"/>
    </source>
</evidence>
<dbReference type="InterPro" id="IPR002104">
    <property type="entry name" value="Integrase_catalytic"/>
</dbReference>
<keyword evidence="7" id="KW-0229">DNA integration</keyword>
<evidence type="ECO:0000256" key="5">
    <source>
        <dbReference type="ARBA" id="ARBA00022618"/>
    </source>
</evidence>
<sequence>MQQNLKYKQAVKSFIKYLIAERGYSELTIKEYQSDLNLFARYLKNEFDYNIDKLTIDEINQFQLAEFLSDIILINDNSAATRNRKLYSLRSFFNFLVKRNLLTYNPSLSIDATKVNLKSEPVYLKGTDIQDYLKAIENYKSKAQSRDLAINKMFLYCGLRISELVNLNLDDINYEDKSIKFYGKGNKERYVPLHQEVISAIKNYLPDRAQIETNNQDAIQALFLSNRGNRINVRTVQMMVKKYAKLAGVKNADDVTPHKLRHTFASMLYKQTKDLRILQELLGHSSISTTQIYTHTDKEERKRAVEQLPEL</sequence>
<dbReference type="PROSITE" id="PS51898">
    <property type="entry name" value="TYR_RECOMBINASE"/>
    <property type="match status" value="1"/>
</dbReference>
<dbReference type="GO" id="GO:0051301">
    <property type="term" value="P:cell division"/>
    <property type="evidence" value="ECO:0007669"/>
    <property type="project" value="UniProtKB-KW"/>
</dbReference>
<evidence type="ECO:0000256" key="8">
    <source>
        <dbReference type="ARBA" id="ARBA00023125"/>
    </source>
</evidence>
<dbReference type="GO" id="GO:0015074">
    <property type="term" value="P:DNA integration"/>
    <property type="evidence" value="ECO:0007669"/>
    <property type="project" value="UniProtKB-KW"/>
</dbReference>
<gene>
    <name evidence="14" type="ORF">U472_10415</name>
</gene>
<dbReference type="PANTHER" id="PTHR30349">
    <property type="entry name" value="PHAGE INTEGRASE-RELATED"/>
    <property type="match status" value="1"/>
</dbReference>
<evidence type="ECO:0000256" key="11">
    <source>
        <dbReference type="PROSITE-ProRule" id="PRU01248"/>
    </source>
</evidence>
<dbReference type="OrthoDB" id="283809at2"/>
<evidence type="ECO:0000256" key="2">
    <source>
        <dbReference type="ARBA" id="ARBA00004496"/>
    </source>
</evidence>
<evidence type="ECO:0000313" key="14">
    <source>
        <dbReference type="EMBL" id="OCL26407.1"/>
    </source>
</evidence>
<comment type="similarity">
    <text evidence="3">Belongs to the 'phage' integrase family.</text>
</comment>
<evidence type="ECO:0000256" key="10">
    <source>
        <dbReference type="ARBA" id="ARBA00023306"/>
    </source>
</evidence>
<feature type="domain" description="Tyr recombinase" evidence="12">
    <location>
        <begin position="119"/>
        <end position="306"/>
    </location>
</feature>